<dbReference type="PROSITE" id="PS51839">
    <property type="entry name" value="4FE4S_HC3"/>
    <property type="match status" value="1"/>
</dbReference>
<evidence type="ECO:0000313" key="16">
    <source>
        <dbReference type="Proteomes" id="UP000060487"/>
    </source>
</evidence>
<dbReference type="Gene3D" id="2.40.40.20">
    <property type="match status" value="1"/>
</dbReference>
<dbReference type="InterPro" id="IPR019574">
    <property type="entry name" value="NADH_UbQ_OxRdtase_Gsu_4Fe4S-bd"/>
</dbReference>
<keyword evidence="8" id="KW-0411">Iron-sulfur</keyword>
<dbReference type="Pfam" id="PF04879">
    <property type="entry name" value="Molybdop_Fe4S4"/>
    <property type="match status" value="1"/>
</dbReference>
<dbReference type="Gene3D" id="3.40.50.740">
    <property type="match status" value="1"/>
</dbReference>
<dbReference type="Gene3D" id="2.20.25.90">
    <property type="entry name" value="ADC-like domains"/>
    <property type="match status" value="1"/>
</dbReference>
<dbReference type="InterPro" id="IPR009010">
    <property type="entry name" value="Asp_de-COase-like_dom_sf"/>
</dbReference>
<keyword evidence="16" id="KW-1185">Reference proteome</keyword>
<dbReference type="InterPro" id="IPR050123">
    <property type="entry name" value="Prok_molybdopt-oxidoreductase"/>
</dbReference>
<dbReference type="PROSITE" id="PS51669">
    <property type="entry name" value="4FE4S_MOW_BIS_MGD"/>
    <property type="match status" value="1"/>
</dbReference>
<dbReference type="InterPro" id="IPR036010">
    <property type="entry name" value="2Fe-2S_ferredoxin-like_sf"/>
</dbReference>
<keyword evidence="7" id="KW-0408">Iron</keyword>
<dbReference type="SUPFAM" id="SSF54292">
    <property type="entry name" value="2Fe-2S ferredoxin-like"/>
    <property type="match status" value="1"/>
</dbReference>
<name>A0ABR5SIU0_9BACT</name>
<keyword evidence="3" id="KW-0004">4Fe-4S</keyword>
<dbReference type="EC" id="1.2.1.2" evidence="15"/>
<comment type="function">
    <text evidence="2">NDH-1 shuttles electrons from NADH, via FMN and iron-sulfur (Fe-S) centers, to quinones in the respiratory chain. The immediate electron acceptor for the enzyme in this species is believed to be ubiquinone. Couples the redox reaction to proton translocation (for every two electrons transferred, four hydrogen ions are translocated across the cytoplasmic membrane), and thus conserves the redox energy in a proton gradient.</text>
</comment>
<dbReference type="PROSITE" id="PS00641">
    <property type="entry name" value="COMPLEX1_75K_1"/>
    <property type="match status" value="1"/>
</dbReference>
<keyword evidence="9" id="KW-0830">Ubiquinone</keyword>
<reference evidence="15 16" key="1">
    <citation type="submission" date="2015-11" db="EMBL/GenBank/DDBJ databases">
        <authorList>
            <person name="Lin W."/>
        </authorList>
    </citation>
    <scope>NUCLEOTIDE SEQUENCE [LARGE SCALE GENOMIC DNA]</scope>
    <source>
        <strain evidence="15 16">HCH-1</strain>
    </source>
</reference>
<dbReference type="Gene3D" id="3.30.70.20">
    <property type="match status" value="1"/>
</dbReference>
<dbReference type="InterPro" id="IPR006656">
    <property type="entry name" value="Mopterin_OxRdtase"/>
</dbReference>
<evidence type="ECO:0000256" key="9">
    <source>
        <dbReference type="ARBA" id="ARBA00023075"/>
    </source>
</evidence>
<comment type="cofactor">
    <cofactor evidence="10">
        <name>[2Fe-2S] cluster</name>
        <dbReference type="ChEBI" id="CHEBI:190135"/>
    </cofactor>
</comment>
<evidence type="ECO:0000259" key="13">
    <source>
        <dbReference type="PROSITE" id="PS51669"/>
    </source>
</evidence>
<evidence type="ECO:0000256" key="2">
    <source>
        <dbReference type="ARBA" id="ARBA00002378"/>
    </source>
</evidence>
<evidence type="ECO:0000313" key="15">
    <source>
        <dbReference type="EMBL" id="KWT92869.1"/>
    </source>
</evidence>
<dbReference type="Gene3D" id="3.40.228.10">
    <property type="entry name" value="Dimethylsulfoxide Reductase, domain 2"/>
    <property type="match status" value="1"/>
</dbReference>
<dbReference type="SUPFAM" id="SSF50692">
    <property type="entry name" value="ADC-like"/>
    <property type="match status" value="1"/>
</dbReference>
<evidence type="ECO:0000259" key="14">
    <source>
        <dbReference type="PROSITE" id="PS51839"/>
    </source>
</evidence>
<evidence type="ECO:0000256" key="4">
    <source>
        <dbReference type="ARBA" id="ARBA00022714"/>
    </source>
</evidence>
<evidence type="ECO:0000259" key="12">
    <source>
        <dbReference type="PROSITE" id="PS51379"/>
    </source>
</evidence>
<dbReference type="SUPFAM" id="SSF53706">
    <property type="entry name" value="Formate dehydrogenase/DMSO reductase, domains 1-3"/>
    <property type="match status" value="1"/>
</dbReference>
<dbReference type="CDD" id="cd00207">
    <property type="entry name" value="fer2"/>
    <property type="match status" value="1"/>
</dbReference>
<dbReference type="Pfam" id="PF10588">
    <property type="entry name" value="NADH-G_4Fe-4S_3"/>
    <property type="match status" value="1"/>
</dbReference>
<dbReference type="PROSITE" id="PS51085">
    <property type="entry name" value="2FE2S_FER_2"/>
    <property type="match status" value="1"/>
</dbReference>
<dbReference type="InterPro" id="IPR006963">
    <property type="entry name" value="Mopterin_OxRdtase_4Fe-4S_dom"/>
</dbReference>
<evidence type="ECO:0000256" key="1">
    <source>
        <dbReference type="ARBA" id="ARBA00001966"/>
    </source>
</evidence>
<evidence type="ECO:0000256" key="6">
    <source>
        <dbReference type="ARBA" id="ARBA00022723"/>
    </source>
</evidence>
<dbReference type="PROSITE" id="PS00198">
    <property type="entry name" value="4FE4S_FER_1"/>
    <property type="match status" value="1"/>
</dbReference>
<organism evidence="15 16">
    <name type="scientific">Candidatus Magnetominusculus xianensis</name>
    <dbReference type="NCBI Taxonomy" id="1748249"/>
    <lineage>
        <taxon>Bacteria</taxon>
        <taxon>Pseudomonadati</taxon>
        <taxon>Nitrospirota</taxon>
        <taxon>Nitrospiria</taxon>
        <taxon>Nitrospirales</taxon>
        <taxon>Nitrospiraceae</taxon>
        <taxon>Candidatus Magnetominusculus</taxon>
    </lineage>
</organism>
<dbReference type="InterPro" id="IPR054351">
    <property type="entry name" value="NADH_UbQ_OxRdtase_ferredoxin"/>
</dbReference>
<evidence type="ECO:0000256" key="5">
    <source>
        <dbReference type="ARBA" id="ARBA00022719"/>
    </source>
</evidence>
<keyword evidence="4" id="KW-0001">2Fe-2S</keyword>
<feature type="domain" description="4Fe-4S His(Cys)3-ligated-type" evidence="14">
    <location>
        <begin position="78"/>
        <end position="117"/>
    </location>
</feature>
<evidence type="ECO:0000256" key="10">
    <source>
        <dbReference type="ARBA" id="ARBA00034078"/>
    </source>
</evidence>
<dbReference type="PROSITE" id="PS51379">
    <property type="entry name" value="4FE4S_FER_2"/>
    <property type="match status" value="2"/>
</dbReference>
<proteinExistence type="predicted"/>
<dbReference type="SMART" id="SM00929">
    <property type="entry name" value="NADH-G_4Fe-4S_3"/>
    <property type="match status" value="1"/>
</dbReference>
<dbReference type="Gene3D" id="3.10.20.740">
    <property type="match status" value="1"/>
</dbReference>
<dbReference type="Pfam" id="PF22117">
    <property type="entry name" value="Fer4_Nqo3"/>
    <property type="match status" value="1"/>
</dbReference>
<dbReference type="PANTHER" id="PTHR43105">
    <property type="entry name" value="RESPIRATORY NITRATE REDUCTASE"/>
    <property type="match status" value="1"/>
</dbReference>
<evidence type="ECO:0000256" key="3">
    <source>
        <dbReference type="ARBA" id="ARBA00022485"/>
    </source>
</evidence>
<dbReference type="GO" id="GO:0016491">
    <property type="term" value="F:oxidoreductase activity"/>
    <property type="evidence" value="ECO:0007669"/>
    <property type="project" value="UniProtKB-KW"/>
</dbReference>
<accession>A0ABR5SIU0</accession>
<comment type="caution">
    <text evidence="15">The sequence shown here is derived from an EMBL/GenBank/DDBJ whole genome shotgun (WGS) entry which is preliminary data.</text>
</comment>
<dbReference type="SMART" id="SM00926">
    <property type="entry name" value="Molybdop_Fe4S4"/>
    <property type="match status" value="1"/>
</dbReference>
<keyword evidence="6" id="KW-0479">Metal-binding</keyword>
<evidence type="ECO:0000259" key="11">
    <source>
        <dbReference type="PROSITE" id="PS51085"/>
    </source>
</evidence>
<dbReference type="EMBL" id="LNQR01000019">
    <property type="protein sequence ID" value="KWT92869.1"/>
    <property type="molecule type" value="Genomic_DNA"/>
</dbReference>
<feature type="domain" description="4Fe-4S ferredoxin-type" evidence="12">
    <location>
        <begin position="137"/>
        <end position="156"/>
    </location>
</feature>
<evidence type="ECO:0000256" key="8">
    <source>
        <dbReference type="ARBA" id="ARBA00023014"/>
    </source>
</evidence>
<feature type="domain" description="4Fe-4S Mo/W bis-MGD-type" evidence="13">
    <location>
        <begin position="215"/>
        <end position="271"/>
    </location>
</feature>
<feature type="domain" description="4Fe-4S ferredoxin-type" evidence="12">
    <location>
        <begin position="176"/>
        <end position="206"/>
    </location>
</feature>
<comment type="cofactor">
    <cofactor evidence="1">
        <name>[4Fe-4S] cluster</name>
        <dbReference type="ChEBI" id="CHEBI:49883"/>
    </cofactor>
</comment>
<protein>
    <submittedName>
        <fullName evidence="15">Formate dehydrogenase alpha subunit</fullName>
        <ecNumber evidence="15">1.2.1.2</ecNumber>
    </submittedName>
</protein>
<dbReference type="PANTHER" id="PTHR43105:SF10">
    <property type="entry name" value="NADH-QUINONE OXIDOREDUCTASE SUBUNIT G"/>
    <property type="match status" value="1"/>
</dbReference>
<evidence type="ECO:0000256" key="7">
    <source>
        <dbReference type="ARBA" id="ARBA00023004"/>
    </source>
</evidence>
<dbReference type="InterPro" id="IPR017900">
    <property type="entry name" value="4Fe4S_Fe_S_CS"/>
</dbReference>
<dbReference type="Pfam" id="PF00384">
    <property type="entry name" value="Molybdopterin"/>
    <property type="match status" value="1"/>
</dbReference>
<dbReference type="CDD" id="cd00508">
    <property type="entry name" value="MopB_CT_Fdh-Nap-like"/>
    <property type="match status" value="1"/>
</dbReference>
<dbReference type="Proteomes" id="UP000060487">
    <property type="component" value="Unassembled WGS sequence"/>
</dbReference>
<dbReference type="RefSeq" id="WP_085050980.1">
    <property type="nucleotide sequence ID" value="NZ_LNQR01000019.1"/>
</dbReference>
<sequence length="829" mass="90895">MIELTIDDIKVKVEKGQTILQAALANNIYIPHMCWDPRLKPYGGCRMCLVEIEGQPRPLASCSYPADNGMIVRTNTPRVAKLRKTMVELLLIHHPLDCPTCDKAGQCSLQDLSHQHGPSQNRIQEEKHSVARRTRNPFIERNQSRCILCGKCVAVCWEHQGVGAINFIGRGFDTKVSPAFEEVLDCEFCGQCVDICPVGALGNKPFKHSCSTWFLESSDNICPYCSVGCTVTLDTREGKIVSTRGIATKGVNKGDLCVKGRYGMDFIYAENRLKKPLVRKNGGLVETTWEDAMHVLAVRLNDVIRDKGPGRVGVIGSPKFSNESNYMLQEFARKVIGTNNIDSSACFGFSKVQKAVSQVFGLSSLPISLDSPIGKGAVLVIESDITSTHPVWGLKFLEARKKGSKIIVLGPRETKLSRHSDVWLRVRPGTSHALLNGIMHLAIEGAYHLKNHMSTAATNFSELEELVKGYPPGRAAEIAGVDTDEFIEMAKVYLTAESRMAALSLGSVENNKGLNTAISAANLVMLTGDGPSALQMPADYANTFGMWQMGISPENLPGYKKIEGSPGKNLFQMLYGKKPLDALLIMGDDPLSTYPDLKKVEEALRNLQLLIVQDIRLTDTARLAHIVLPEASWAEKEGTFTNAAGLHQTTEKISTPTGDSIAGWQIFRNLTRYMNSTPPFESLTALRDHLSDMPIDKGKEKWQYVPVHYEEVEPVDKQYPFIMVTGNLMQHSGALSVMSKNLSEAFPGAFIQINDTDAARLGITDGSTVRVESRRGAATVTVEVTDEVTQGMIFAPINFATARLNELTYAYEGGGAPLTAVSIQQVQSA</sequence>
<dbReference type="Pfam" id="PF13510">
    <property type="entry name" value="Fer2_4"/>
    <property type="match status" value="1"/>
</dbReference>
<dbReference type="InterPro" id="IPR001041">
    <property type="entry name" value="2Fe-2S_ferredoxin-type"/>
</dbReference>
<dbReference type="SUPFAM" id="SSF54862">
    <property type="entry name" value="4Fe-4S ferredoxins"/>
    <property type="match status" value="1"/>
</dbReference>
<dbReference type="InterPro" id="IPR000283">
    <property type="entry name" value="NADH_UbQ_OxRdtase_75kDa_su_CS"/>
</dbReference>
<dbReference type="InterPro" id="IPR017896">
    <property type="entry name" value="4Fe4S_Fe-S-bd"/>
</dbReference>
<gene>
    <name evidence="15" type="ORF">ASN18_0455</name>
</gene>
<keyword evidence="15" id="KW-0560">Oxidoreductase</keyword>
<keyword evidence="5" id="KW-0874">Quinone</keyword>
<dbReference type="InterPro" id="IPR006657">
    <property type="entry name" value="MoPterin_dinucl-bd_dom"/>
</dbReference>
<dbReference type="Pfam" id="PF01568">
    <property type="entry name" value="Molydop_binding"/>
    <property type="match status" value="1"/>
</dbReference>
<feature type="domain" description="2Fe-2S ferredoxin-type" evidence="11">
    <location>
        <begin position="1"/>
        <end position="78"/>
    </location>
</feature>